<dbReference type="Gene3D" id="2.120.10.80">
    <property type="entry name" value="Kelch-type beta propeller"/>
    <property type="match status" value="1"/>
</dbReference>
<dbReference type="FunFam" id="2.30.30.140:FF:000115">
    <property type="entry name" value="Tudor/PWWP/MBT superfamily protein"/>
    <property type="match status" value="1"/>
</dbReference>
<accession>A0A8S1ZSU3</accession>
<dbReference type="CDD" id="cd05162">
    <property type="entry name" value="PWWP"/>
    <property type="match status" value="1"/>
</dbReference>
<proteinExistence type="inferred from homology"/>
<dbReference type="InterPro" id="IPR056819">
    <property type="entry name" value="ACBP4-6_C"/>
</dbReference>
<evidence type="ECO:0000313" key="8">
    <source>
        <dbReference type="EMBL" id="CAE5966221.1"/>
    </source>
</evidence>
<gene>
    <name evidence="8" type="ORF">AARE701A_LOCUS6408</name>
</gene>
<reference evidence="8" key="1">
    <citation type="submission" date="2021-01" db="EMBL/GenBank/DDBJ databases">
        <authorList>
            <person name="Bezrukov I."/>
        </authorList>
    </citation>
    <scope>NUCLEOTIDE SEQUENCE</scope>
</reference>
<evidence type="ECO:0000313" key="9">
    <source>
        <dbReference type="Proteomes" id="UP000682877"/>
    </source>
</evidence>
<dbReference type="Pfam" id="PF24922">
    <property type="entry name" value="ACBP4_C"/>
    <property type="match status" value="1"/>
</dbReference>
<dbReference type="SMART" id="SM00293">
    <property type="entry name" value="PWWP"/>
    <property type="match status" value="1"/>
</dbReference>
<evidence type="ECO:0000256" key="3">
    <source>
        <dbReference type="ARBA" id="ARBA00023242"/>
    </source>
</evidence>
<feature type="compositionally biased region" description="Polar residues" evidence="6">
    <location>
        <begin position="751"/>
        <end position="761"/>
    </location>
</feature>
<evidence type="ECO:0000256" key="6">
    <source>
        <dbReference type="SAM" id="MobiDB-lite"/>
    </source>
</evidence>
<feature type="compositionally biased region" description="Basic and acidic residues" evidence="6">
    <location>
        <begin position="949"/>
        <end position="960"/>
    </location>
</feature>
<evidence type="ECO:0000256" key="2">
    <source>
        <dbReference type="ARBA" id="ARBA00023163"/>
    </source>
</evidence>
<dbReference type="GO" id="GO:2000028">
    <property type="term" value="P:regulation of photoperiodism, flowering"/>
    <property type="evidence" value="ECO:0007669"/>
    <property type="project" value="UniProtKB-ARBA"/>
</dbReference>
<keyword evidence="1" id="KW-0805">Transcription regulation</keyword>
<dbReference type="PANTHER" id="PTHR10688">
    <property type="entry name" value="PWWP DOMAIN-CONTAINING PROTEIN"/>
    <property type="match status" value="1"/>
</dbReference>
<evidence type="ECO:0000256" key="1">
    <source>
        <dbReference type="ARBA" id="ARBA00023015"/>
    </source>
</evidence>
<dbReference type="Gene3D" id="2.30.30.140">
    <property type="match status" value="1"/>
</dbReference>
<dbReference type="PANTHER" id="PTHR10688:SF5">
    <property type="entry name" value="PWWP DOMAIN-CONTAINING PROTEIN 1-RELATED"/>
    <property type="match status" value="1"/>
</dbReference>
<feature type="compositionally biased region" description="Basic and acidic residues" evidence="6">
    <location>
        <begin position="804"/>
        <end position="818"/>
    </location>
</feature>
<feature type="region of interest" description="Disordered" evidence="6">
    <location>
        <begin position="707"/>
        <end position="731"/>
    </location>
</feature>
<organism evidence="8 9">
    <name type="scientific">Arabidopsis arenosa</name>
    <name type="common">Sand rock-cress</name>
    <name type="synonym">Cardaminopsis arenosa</name>
    <dbReference type="NCBI Taxonomy" id="38785"/>
    <lineage>
        <taxon>Eukaryota</taxon>
        <taxon>Viridiplantae</taxon>
        <taxon>Streptophyta</taxon>
        <taxon>Embryophyta</taxon>
        <taxon>Tracheophyta</taxon>
        <taxon>Spermatophyta</taxon>
        <taxon>Magnoliopsida</taxon>
        <taxon>eudicotyledons</taxon>
        <taxon>Gunneridae</taxon>
        <taxon>Pentapetalae</taxon>
        <taxon>rosids</taxon>
        <taxon>malvids</taxon>
        <taxon>Brassicales</taxon>
        <taxon>Brassicaceae</taxon>
        <taxon>Camelineae</taxon>
        <taxon>Arabidopsis</taxon>
    </lineage>
</organism>
<dbReference type="GO" id="GO:0035098">
    <property type="term" value="C:ESC/E(Z) complex"/>
    <property type="evidence" value="ECO:0007669"/>
    <property type="project" value="UniProtKB-ARBA"/>
</dbReference>
<dbReference type="PROSITE" id="PS50812">
    <property type="entry name" value="PWWP"/>
    <property type="match status" value="1"/>
</dbReference>
<keyword evidence="3" id="KW-0539">Nucleus</keyword>
<dbReference type="InterPro" id="IPR011043">
    <property type="entry name" value="Gal_Oxase/kelch_b-propeller"/>
</dbReference>
<feature type="region of interest" description="Disordered" evidence="6">
    <location>
        <begin position="744"/>
        <end position="766"/>
    </location>
</feature>
<feature type="compositionally biased region" description="Polar residues" evidence="6">
    <location>
        <begin position="924"/>
        <end position="934"/>
    </location>
</feature>
<sequence>MEWSRPAQQGDAPTPRAGHAGVTIGENWFIVGGGDNKSGASESVVLNMSTLSWSVVASVQGRVPLASEGLSLVVSSYNGEDVLVAFGGYNGRYNNEINLLKPSHKSTLQTKTLEAPLPGSLSAVNNATTRDIESEVEVSQEGRVREIVMDNVNPGSKVEGNSERIIATIKSEKEELEASLNKERMQTLQLRQELGEAELRNTDLYKELQSVRGQLAAEQSRCFKLEVDVAELRQKLQTLETLQKELELLQRQKAASEQAAMNAKRQSSGGVWGWLAGSPQEKDDDSPDHFWPGIAIFLCFVTFSGNDGSRKLETIDQAEAFLMELDSVATDIGSDGNGNVDFGSRVSDSETEPRFCEMKRENRDSDDRFYEFCIEVDEKKMEKKRVPDYKSYLSEFDDYVASEKMGSGNSKALSYGFEVGDMVWGKVKSHPWWPGQIFNEAFASPSVRCMKKMGYVLVAFFGDNSYGWFDPAELLPFEPHVAENSQQTNSGHFAKAVEEAMDEVGRRSALGLTCKCRNQYNFRPTNVQGYFAVDVPDYDLQAVYSFKQIQKARDSFSSVQTLAFVKRCALAPQECDTDSLKSFQKKVAVCAFRRAVFEEFDETYEQAFRARSVYCLVKTHEPLNRAPLRVPLSGSLVSAETLGNPKSSTKAMNVKNSTKQEKYLPKRREGAGDMTVQFGQVQESFQIQGSNRSSAGDHKHEQTGLVSMNFTSSSGNIPGKKSSVSKLSRDDDKGFAHEKFEAMKSLKQEETGTNSRSNEGSLQPFIGGKFSAGVGIKKGNVVKRSSGEMESENGPPEPKKKKKESVSELNRDTPDKRKTLSSGEAWAKKSSQVDSAKRHSNMLIVRNSKLDGLQLLSNLQALSLDYFFGSSDRSSFRAVRQFFLHFRSHVYQRSLATSPSTTKLSKSAKTLCRTNEPSKAGRNRISSDNQQDVPSTKKLKKTIQFKPMASDKKTKQEATKRSTLATFSPVRDQGGPVPINAKPAIVQSEKKKAPSAMVVEPTMLVMMFPPGTTLPSTALLKARFGRFGQLDQSAIRVSWKSSICRVVFKYKLDAQTALRYASGSNSIFGNVNVTYFLRDMKASSASGDHELKKAKIDEPIIEPLNQWLEKAPPVHQPNIQLKSCLKKPGNNDNGNHRTVRVKFMLGEETETPFSVSGRNNGNYASSSSSSVAMEYVSENTQNMVPSTLPPILPLSSQDSEPKPVNNQVNHVEPPINPSQFTVDISLQMMELLTRCNDVVSNVTCLLGYVPYHSL</sequence>
<feature type="coiled-coil region" evidence="5">
    <location>
        <begin position="166"/>
        <end position="193"/>
    </location>
</feature>
<dbReference type="SUPFAM" id="SSF50965">
    <property type="entry name" value="Galactose oxidase, central domain"/>
    <property type="match status" value="1"/>
</dbReference>
<dbReference type="Pfam" id="PF24681">
    <property type="entry name" value="Kelch_KLHDC2_KLHL20_DRC7"/>
    <property type="match status" value="1"/>
</dbReference>
<dbReference type="GO" id="GO:0040029">
    <property type="term" value="P:epigenetic regulation of gene expression"/>
    <property type="evidence" value="ECO:0007669"/>
    <property type="project" value="UniProtKB-ARBA"/>
</dbReference>
<feature type="region of interest" description="Disordered" evidence="6">
    <location>
        <begin position="641"/>
        <end position="661"/>
    </location>
</feature>
<dbReference type="InterPro" id="IPR052657">
    <property type="entry name" value="PDP_family_Arabidopsis"/>
</dbReference>
<feature type="compositionally biased region" description="Polar residues" evidence="6">
    <location>
        <begin position="905"/>
        <end position="917"/>
    </location>
</feature>
<dbReference type="InterPro" id="IPR015915">
    <property type="entry name" value="Kelch-typ_b-propeller"/>
</dbReference>
<keyword evidence="2" id="KW-0804">Transcription</keyword>
<feature type="region of interest" description="Disordered" evidence="6">
    <location>
        <begin position="781"/>
        <end position="838"/>
    </location>
</feature>
<protein>
    <recommendedName>
        <fullName evidence="7">PWWP domain-containing protein</fullName>
    </recommendedName>
</protein>
<keyword evidence="9" id="KW-1185">Reference proteome</keyword>
<feature type="compositionally biased region" description="Polar residues" evidence="6">
    <location>
        <begin position="707"/>
        <end position="726"/>
    </location>
</feature>
<dbReference type="EMBL" id="LR999453">
    <property type="protein sequence ID" value="CAE5966221.1"/>
    <property type="molecule type" value="Genomic_DNA"/>
</dbReference>
<evidence type="ECO:0000256" key="5">
    <source>
        <dbReference type="SAM" id="Coils"/>
    </source>
</evidence>
<dbReference type="Pfam" id="PF00855">
    <property type="entry name" value="PWWP"/>
    <property type="match status" value="1"/>
</dbReference>
<evidence type="ECO:0000259" key="7">
    <source>
        <dbReference type="PROSITE" id="PS50812"/>
    </source>
</evidence>
<dbReference type="InterPro" id="IPR000313">
    <property type="entry name" value="PWWP_dom"/>
</dbReference>
<keyword evidence="5" id="KW-0175">Coiled coil</keyword>
<feature type="domain" description="PWWP" evidence="7">
    <location>
        <begin position="419"/>
        <end position="480"/>
    </location>
</feature>
<dbReference type="AlphaFoldDB" id="A0A8S1ZSU3"/>
<dbReference type="SUPFAM" id="SSF63748">
    <property type="entry name" value="Tudor/PWWP/MBT"/>
    <property type="match status" value="1"/>
</dbReference>
<feature type="compositionally biased region" description="Polar residues" evidence="6">
    <location>
        <begin position="644"/>
        <end position="657"/>
    </location>
</feature>
<dbReference type="Proteomes" id="UP000682877">
    <property type="component" value="Chromosome 3"/>
</dbReference>
<feature type="coiled-coil region" evidence="5">
    <location>
        <begin position="222"/>
        <end position="266"/>
    </location>
</feature>
<feature type="region of interest" description="Disordered" evidence="6">
    <location>
        <begin position="905"/>
        <end position="978"/>
    </location>
</feature>
<evidence type="ECO:0000256" key="4">
    <source>
        <dbReference type="ARBA" id="ARBA00060746"/>
    </source>
</evidence>
<name>A0A8S1ZSU3_ARAAE</name>
<dbReference type="GO" id="GO:0006355">
    <property type="term" value="P:regulation of DNA-templated transcription"/>
    <property type="evidence" value="ECO:0007669"/>
    <property type="project" value="UniProtKB-ARBA"/>
</dbReference>
<comment type="similarity">
    <text evidence="4">Belongs to the PDP family.</text>
</comment>